<gene>
    <name evidence="1" type="ORF">UFOPK3522_00058</name>
</gene>
<protein>
    <submittedName>
        <fullName evidence="1">Unannotated protein</fullName>
    </submittedName>
</protein>
<evidence type="ECO:0000313" key="1">
    <source>
        <dbReference type="EMBL" id="CAB4334201.1"/>
    </source>
</evidence>
<dbReference type="AlphaFoldDB" id="A0A6J5YV92"/>
<reference evidence="1" key="1">
    <citation type="submission" date="2020-05" db="EMBL/GenBank/DDBJ databases">
        <authorList>
            <person name="Chiriac C."/>
            <person name="Salcher M."/>
            <person name="Ghai R."/>
            <person name="Kavagutti S V."/>
        </authorList>
    </citation>
    <scope>NUCLEOTIDE SEQUENCE</scope>
</reference>
<organism evidence="1">
    <name type="scientific">freshwater metagenome</name>
    <dbReference type="NCBI Taxonomy" id="449393"/>
    <lineage>
        <taxon>unclassified sequences</taxon>
        <taxon>metagenomes</taxon>
        <taxon>ecological metagenomes</taxon>
    </lineage>
</organism>
<sequence>MNSARKMNEAGVITVMKLRTAAVFQKASATSAPIASATINVSVLPANEPLTNWSAINAVSSATKSR</sequence>
<proteinExistence type="predicted"/>
<name>A0A6J5YV92_9ZZZZ</name>
<dbReference type="EMBL" id="CAESAO010000002">
    <property type="protein sequence ID" value="CAB4334201.1"/>
    <property type="molecule type" value="Genomic_DNA"/>
</dbReference>
<accession>A0A6J5YV92</accession>